<evidence type="ECO:0000259" key="6">
    <source>
        <dbReference type="PROSITE" id="PS51900"/>
    </source>
</evidence>
<dbReference type="PANTHER" id="PTHR34605">
    <property type="entry name" value="PHAGE_INTEGRASE DOMAIN-CONTAINING PROTEIN"/>
    <property type="match status" value="1"/>
</dbReference>
<proteinExistence type="predicted"/>
<evidence type="ECO:0000256" key="2">
    <source>
        <dbReference type="ARBA" id="ARBA00023125"/>
    </source>
</evidence>
<dbReference type="AlphaFoldDB" id="A0A2T5GG25"/>
<comment type="caution">
    <text evidence="7">The sequence shown here is derived from an EMBL/GenBank/DDBJ whole genome shotgun (WGS) entry which is preliminary data.</text>
</comment>
<dbReference type="PANTHER" id="PTHR34605:SF3">
    <property type="entry name" value="P CELL-TYPE AGGLUTINATION PROTEIN MAP4-LIKE-RELATED"/>
    <property type="match status" value="1"/>
</dbReference>
<dbReference type="InterPro" id="IPR044068">
    <property type="entry name" value="CB"/>
</dbReference>
<evidence type="ECO:0000259" key="5">
    <source>
        <dbReference type="PROSITE" id="PS51898"/>
    </source>
</evidence>
<feature type="domain" description="Core-binding (CB)" evidence="6">
    <location>
        <begin position="20"/>
        <end position="107"/>
    </location>
</feature>
<dbReference type="PROSITE" id="PS51898">
    <property type="entry name" value="TYR_RECOMBINASE"/>
    <property type="match status" value="1"/>
</dbReference>
<protein>
    <submittedName>
        <fullName evidence="7">Site-specific recombinase XerD</fullName>
    </submittedName>
</protein>
<dbReference type="CDD" id="cd00799">
    <property type="entry name" value="INT_Cre_C"/>
    <property type="match status" value="1"/>
</dbReference>
<dbReference type="GO" id="GO:0015074">
    <property type="term" value="P:DNA integration"/>
    <property type="evidence" value="ECO:0007669"/>
    <property type="project" value="UniProtKB-KW"/>
</dbReference>
<dbReference type="SUPFAM" id="SSF56349">
    <property type="entry name" value="DNA breaking-rejoining enzymes"/>
    <property type="match status" value="1"/>
</dbReference>
<keyword evidence="3" id="KW-0233">DNA recombination</keyword>
<evidence type="ECO:0000256" key="1">
    <source>
        <dbReference type="ARBA" id="ARBA00022908"/>
    </source>
</evidence>
<dbReference type="Proteomes" id="UP000244189">
    <property type="component" value="Unassembled WGS sequence"/>
</dbReference>
<sequence length="333" mass="35946">MTDDPNDRDDTALTRTASTPLIPLLLDDEIEATRAYVAAARAPATRRAYESDWRIFLAWCAARNIDPLPAAPGAVAIFLSAEAQAGARPSTIGRRLAAIGYMHAQAGYDPPQQQQGAVAIRNAVAGIRRTHGIKKVQKRAADGDMLRDMLRACEGDSVRAVRDRALLAIGMAAALRRSELVALDIDDVAITPDGLLITIRTSKTDQEGKGATIAVPEGRRIRPKALLLAWIACAGFDAGPVFRKLTPQGRITTKPMSDRGVALVVKARAAAAGYDPAQVAGHSLRAGFLTEAARQGATVFKMKEVSRHKSLEILSDYVRNHELFRDHAGERFL</sequence>
<keyword evidence="8" id="KW-1185">Reference proteome</keyword>
<dbReference type="Gene3D" id="1.10.443.10">
    <property type="entry name" value="Intergrase catalytic core"/>
    <property type="match status" value="1"/>
</dbReference>
<dbReference type="GO" id="GO:0003677">
    <property type="term" value="F:DNA binding"/>
    <property type="evidence" value="ECO:0007669"/>
    <property type="project" value="UniProtKB-UniRule"/>
</dbReference>
<keyword evidence="2 4" id="KW-0238">DNA-binding</keyword>
<dbReference type="InterPro" id="IPR002104">
    <property type="entry name" value="Integrase_catalytic"/>
</dbReference>
<evidence type="ECO:0000313" key="7">
    <source>
        <dbReference type="EMBL" id="PTQ58267.1"/>
    </source>
</evidence>
<accession>A0A2T5GG25</accession>
<gene>
    <name evidence="7" type="ORF">C8J26_3867</name>
</gene>
<evidence type="ECO:0000256" key="4">
    <source>
        <dbReference type="PROSITE-ProRule" id="PRU01248"/>
    </source>
</evidence>
<dbReference type="RefSeq" id="WP_107959905.1">
    <property type="nucleotide sequence ID" value="NZ_QAOG01000009.1"/>
</dbReference>
<feature type="domain" description="Tyr recombinase" evidence="5">
    <location>
        <begin position="136"/>
        <end position="333"/>
    </location>
</feature>
<dbReference type="Gene3D" id="1.10.150.130">
    <property type="match status" value="1"/>
</dbReference>
<evidence type="ECO:0000313" key="8">
    <source>
        <dbReference type="Proteomes" id="UP000244189"/>
    </source>
</evidence>
<dbReference type="Pfam" id="PF00589">
    <property type="entry name" value="Phage_integrase"/>
    <property type="match status" value="1"/>
</dbReference>
<evidence type="ECO:0000256" key="3">
    <source>
        <dbReference type="ARBA" id="ARBA00023172"/>
    </source>
</evidence>
<name>A0A2T5GG25_9SPHN</name>
<reference evidence="7 8" key="1">
    <citation type="submission" date="2018-04" db="EMBL/GenBank/DDBJ databases">
        <title>Genomic Encyclopedia of Type Strains, Phase III (KMG-III): the genomes of soil and plant-associated and newly described type strains.</title>
        <authorList>
            <person name="Whitman W."/>
        </authorList>
    </citation>
    <scope>NUCLEOTIDE SEQUENCE [LARGE SCALE GENOMIC DNA]</scope>
    <source>
        <strain evidence="7 8">MA101b</strain>
    </source>
</reference>
<dbReference type="GO" id="GO:0006310">
    <property type="term" value="P:DNA recombination"/>
    <property type="evidence" value="ECO:0007669"/>
    <property type="project" value="UniProtKB-KW"/>
</dbReference>
<dbReference type="InterPro" id="IPR011010">
    <property type="entry name" value="DNA_brk_join_enz"/>
</dbReference>
<dbReference type="SUPFAM" id="SSF47823">
    <property type="entry name" value="lambda integrase-like, N-terminal domain"/>
    <property type="match status" value="1"/>
</dbReference>
<keyword evidence="1" id="KW-0229">DNA integration</keyword>
<dbReference type="EMBL" id="QAOG01000009">
    <property type="protein sequence ID" value="PTQ58267.1"/>
    <property type="molecule type" value="Genomic_DNA"/>
</dbReference>
<dbReference type="PROSITE" id="PS51900">
    <property type="entry name" value="CB"/>
    <property type="match status" value="1"/>
</dbReference>
<dbReference type="InterPro" id="IPR010998">
    <property type="entry name" value="Integrase_recombinase_N"/>
</dbReference>
<dbReference type="InterPro" id="IPR013762">
    <property type="entry name" value="Integrase-like_cat_sf"/>
</dbReference>
<organism evidence="7 8">
    <name type="scientific">Sphingomonas aurantiaca</name>
    <dbReference type="NCBI Taxonomy" id="185949"/>
    <lineage>
        <taxon>Bacteria</taxon>
        <taxon>Pseudomonadati</taxon>
        <taxon>Pseudomonadota</taxon>
        <taxon>Alphaproteobacteria</taxon>
        <taxon>Sphingomonadales</taxon>
        <taxon>Sphingomonadaceae</taxon>
        <taxon>Sphingomonas</taxon>
    </lineage>
</organism>
<dbReference type="InterPro" id="IPR052925">
    <property type="entry name" value="Phage_Integrase-like_Recomb"/>
</dbReference>